<dbReference type="InterPro" id="IPR006593">
    <property type="entry name" value="Cyt_b561/ferric_Rdtase_TM"/>
</dbReference>
<evidence type="ECO:0000259" key="9">
    <source>
        <dbReference type="SMART" id="SM00665"/>
    </source>
</evidence>
<feature type="compositionally biased region" description="Basic and acidic residues" evidence="7">
    <location>
        <begin position="879"/>
        <end position="894"/>
    </location>
</feature>
<accession>A0A0P7BGU5</accession>
<reference evidence="10 11" key="1">
    <citation type="submission" date="2015-09" db="EMBL/GenBank/DDBJ databases">
        <title>Draft genome of a European isolate of the apple canker pathogen Neonectria ditissima.</title>
        <authorList>
            <person name="Gomez-Cortecero A."/>
            <person name="Harrison R.J."/>
            <person name="Armitage A.D."/>
        </authorList>
    </citation>
    <scope>NUCLEOTIDE SEQUENCE [LARGE SCALE GENOMIC DNA]</scope>
    <source>
        <strain evidence="10 11">R09/05</strain>
    </source>
</reference>
<comment type="caution">
    <text evidence="10">The sequence shown here is derived from an EMBL/GenBank/DDBJ whole genome shotgun (WGS) entry which is preliminary data.</text>
</comment>
<keyword evidence="2" id="KW-0813">Transport</keyword>
<dbReference type="OrthoDB" id="19261at2759"/>
<feature type="compositionally biased region" description="Polar residues" evidence="7">
    <location>
        <begin position="406"/>
        <end position="424"/>
    </location>
</feature>
<gene>
    <name evidence="10" type="ORF">AK830_g529</name>
</gene>
<evidence type="ECO:0000313" key="10">
    <source>
        <dbReference type="EMBL" id="KPM46085.1"/>
    </source>
</evidence>
<feature type="compositionally biased region" description="Basic and acidic residues" evidence="7">
    <location>
        <begin position="501"/>
        <end position="519"/>
    </location>
</feature>
<evidence type="ECO:0000256" key="2">
    <source>
        <dbReference type="ARBA" id="ARBA00022448"/>
    </source>
</evidence>
<keyword evidence="11" id="KW-1185">Reference proteome</keyword>
<feature type="compositionally biased region" description="Pro residues" evidence="7">
    <location>
        <begin position="589"/>
        <end position="605"/>
    </location>
</feature>
<evidence type="ECO:0000256" key="1">
    <source>
        <dbReference type="ARBA" id="ARBA00004370"/>
    </source>
</evidence>
<keyword evidence="5 8" id="KW-1133">Transmembrane helix</keyword>
<feature type="compositionally biased region" description="Low complexity" evidence="7">
    <location>
        <begin position="606"/>
        <end position="623"/>
    </location>
</feature>
<feature type="compositionally biased region" description="Basic and acidic residues" evidence="7">
    <location>
        <begin position="760"/>
        <end position="777"/>
    </location>
</feature>
<feature type="transmembrane region" description="Helical" evidence="8">
    <location>
        <begin position="104"/>
        <end position="125"/>
    </location>
</feature>
<feature type="region of interest" description="Disordered" evidence="7">
    <location>
        <begin position="357"/>
        <end position="480"/>
    </location>
</feature>
<evidence type="ECO:0000313" key="11">
    <source>
        <dbReference type="Proteomes" id="UP000050424"/>
    </source>
</evidence>
<evidence type="ECO:0000256" key="7">
    <source>
        <dbReference type="SAM" id="MobiDB-lite"/>
    </source>
</evidence>
<organism evidence="10 11">
    <name type="scientific">Neonectria ditissima</name>
    <dbReference type="NCBI Taxonomy" id="78410"/>
    <lineage>
        <taxon>Eukaryota</taxon>
        <taxon>Fungi</taxon>
        <taxon>Dikarya</taxon>
        <taxon>Ascomycota</taxon>
        <taxon>Pezizomycotina</taxon>
        <taxon>Sordariomycetes</taxon>
        <taxon>Hypocreomycetidae</taxon>
        <taxon>Hypocreales</taxon>
        <taxon>Nectriaceae</taxon>
        <taxon>Neonectria</taxon>
    </lineage>
</organism>
<evidence type="ECO:0000256" key="4">
    <source>
        <dbReference type="ARBA" id="ARBA00022982"/>
    </source>
</evidence>
<feature type="transmembrane region" description="Helical" evidence="8">
    <location>
        <begin position="199"/>
        <end position="216"/>
    </location>
</feature>
<sequence>MAPASGELSAPGAVSYDSETMVVGDGTWDFNKNTFLLPNLQGLNFETMRYNGMGNRFSTLTQYHSLVRAHAIMGAMIFLFLIPFSVMTARFYSHRPGFAVKYHAQVNIFAGILLLAVFILGYFAVGPERSLTNPHHGIGVAIFAMFILQIVGGRLVRHITKSRSLRIMLHQWCGRAIALLGITQVPLGLTLYGSPKYLFILYAVWMGFLLLIYFILSYRSESRREFYISGAQSGRTETTRTRVTESEYFASGHETEEPRGKTKWLGPLAAGAGLFALTRGRNKNRDRSRSRSRSPSRSSLDRSRGPEVIASRRGSASYLTDKYSEPPTPKKKGGGFMKTFGGIAAALGAGKLVSGMMNKREQDRDEEYSAVSTETPRRYRSNRSAPTMTDFTSDVTRTTRNEPEMTRTSLNPPTRNPATTTLLSRSEMDSRLSSQPPTTPRRATRPHRFSRASYDESDYVSYQSPSPREPEERATGGAGGGIAKGFFSGLGMGWFAKKLADRKANKEEQRRLRDEEDLRSGTSVSRFTGDGHPSPTRQSSVRRPVAQRRPTGFNNQSTVLSSELTESSIETPRRGPYGHHTDLSTLPPSTLPPSTLPPSTLPPSTLPLSTLQPSTISPSTLPPVASGHGSRSRQSVEHVSMPLMPPDPQGILAVGGAGGSDVSGISPGSRPQRSRQGRAPATGGLLATESDLPLPEDRVRYASPASLSVKLKVHDDRDRNVTLRRLTEEEAMKARGRRGDTESNISEMESPSYSRRRYRRDSSQRRAESAAERRVEAEEPNPLSPPNPAFAKAKRAKDSAYYSGQQTQGGPSGSGSGQPPVTPLPDQTVSSLGSMGESHGNGTWSALTPSPPGPGRDKPTPAGSIAAADNRRRRRQERRRASETSKAGDSDMFN</sequence>
<dbReference type="AlphaFoldDB" id="A0A0P7BGU5"/>
<dbReference type="SMART" id="SM00665">
    <property type="entry name" value="B561"/>
    <property type="match status" value="1"/>
</dbReference>
<feature type="region of interest" description="Disordered" evidence="7">
    <location>
        <begin position="280"/>
        <end position="335"/>
    </location>
</feature>
<evidence type="ECO:0000256" key="3">
    <source>
        <dbReference type="ARBA" id="ARBA00022692"/>
    </source>
</evidence>
<feature type="compositionally biased region" description="Basic and acidic residues" evidence="7">
    <location>
        <begin position="714"/>
        <end position="741"/>
    </location>
</feature>
<proteinExistence type="predicted"/>
<dbReference type="GO" id="GO:0016020">
    <property type="term" value="C:membrane"/>
    <property type="evidence" value="ECO:0007669"/>
    <property type="project" value="UniProtKB-SubCell"/>
</dbReference>
<evidence type="ECO:0000256" key="5">
    <source>
        <dbReference type="ARBA" id="ARBA00022989"/>
    </source>
</evidence>
<evidence type="ECO:0000256" key="8">
    <source>
        <dbReference type="SAM" id="Phobius"/>
    </source>
</evidence>
<feature type="compositionally biased region" description="Polar residues" evidence="7">
    <location>
        <begin position="382"/>
        <end position="396"/>
    </location>
</feature>
<dbReference type="Gene3D" id="1.20.120.1770">
    <property type="match status" value="1"/>
</dbReference>
<feature type="region of interest" description="Disordered" evidence="7">
    <location>
        <begin position="714"/>
        <end position="894"/>
    </location>
</feature>
<dbReference type="PANTHER" id="PTHR47797:SF3">
    <property type="entry name" value="CYTOCHROME B561 DOMAIN-CONTAINING PROTEIN"/>
    <property type="match status" value="1"/>
</dbReference>
<dbReference type="EMBL" id="LKCW01000003">
    <property type="protein sequence ID" value="KPM46085.1"/>
    <property type="molecule type" value="Genomic_DNA"/>
</dbReference>
<dbReference type="PANTHER" id="PTHR47797">
    <property type="entry name" value="DEHYDROGENASE, PUTATIVE (AFU_ORTHOLOGUE AFUA_8G05805)-RELATED"/>
    <property type="match status" value="1"/>
</dbReference>
<evidence type="ECO:0000256" key="6">
    <source>
        <dbReference type="ARBA" id="ARBA00023136"/>
    </source>
</evidence>
<feature type="region of interest" description="Disordered" evidence="7">
    <location>
        <begin position="501"/>
        <end position="698"/>
    </location>
</feature>
<feature type="transmembrane region" description="Helical" evidence="8">
    <location>
        <begin position="137"/>
        <end position="156"/>
    </location>
</feature>
<feature type="domain" description="Cytochrome b561" evidence="9">
    <location>
        <begin position="69"/>
        <end position="189"/>
    </location>
</feature>
<protein>
    <recommendedName>
        <fullName evidence="9">Cytochrome b561 domain-containing protein</fullName>
    </recommendedName>
</protein>
<dbReference type="STRING" id="78410.A0A0P7BGU5"/>
<feature type="transmembrane region" description="Helical" evidence="8">
    <location>
        <begin position="71"/>
        <end position="92"/>
    </location>
</feature>
<feature type="region of interest" description="Disordered" evidence="7">
    <location>
        <begin position="238"/>
        <end position="265"/>
    </location>
</feature>
<name>A0A0P7BGU5_9HYPO</name>
<keyword evidence="6 8" id="KW-0472">Membrane</keyword>
<feature type="compositionally biased region" description="Low complexity" evidence="7">
    <location>
        <begin position="557"/>
        <end position="570"/>
    </location>
</feature>
<dbReference type="Proteomes" id="UP000050424">
    <property type="component" value="Unassembled WGS sequence"/>
</dbReference>
<keyword evidence="4" id="KW-0249">Electron transport</keyword>
<dbReference type="CDD" id="cd08760">
    <property type="entry name" value="Cyt_b561_FRRS1_like"/>
    <property type="match status" value="1"/>
</dbReference>
<comment type="subcellular location">
    <subcellularLocation>
        <location evidence="1">Membrane</location>
    </subcellularLocation>
</comment>
<keyword evidence="3 8" id="KW-0812">Transmembrane</keyword>